<proteinExistence type="predicted"/>
<evidence type="ECO:0000259" key="5">
    <source>
        <dbReference type="PROSITE" id="PS50003"/>
    </source>
</evidence>
<dbReference type="Proteomes" id="UP000008792">
    <property type="component" value="Unassembled WGS sequence"/>
</dbReference>
<evidence type="ECO:0000313" key="8">
    <source>
        <dbReference type="Proteomes" id="UP000008792"/>
    </source>
</evidence>
<dbReference type="eggNOG" id="KOG1645">
    <property type="taxonomic scope" value="Eukaryota"/>
</dbReference>
<dbReference type="HOGENOM" id="CLU_1050789_0_0_1"/>
<dbReference type="InterPro" id="IPR001849">
    <property type="entry name" value="PH_domain"/>
</dbReference>
<keyword evidence="1 3" id="KW-0479">Metal-binding</keyword>
<feature type="domain" description="PH" evidence="5">
    <location>
        <begin position="1"/>
        <end position="19"/>
    </location>
</feature>
<sequence>MENNNKVEYWVNALQSLVGERNELLRNFADFKNGLIVIESFMREFNEQETNLAIVIRSRDQEIKKLKAEIEKLKATLSTLPKINDCLELGAECQHFKSRQPIKPFEEAPKNQSCLQLISSFIKEQMTSLSAIQEMVDEKIQEEQSNKEKLLQKLAEYEQREELHVEQMSKLRLLLISKMQAKNKGFLELRHSMQLLKDEYENSKACSICWDTIKPSGSHRAVSLLCGHLFGERCIRFSLLSSLECPQCRAPAHERDVHNIYGFPA</sequence>
<dbReference type="Gene3D" id="3.30.40.10">
    <property type="entry name" value="Zinc/RING finger domain, C3HC4 (zinc finger)"/>
    <property type="match status" value="1"/>
</dbReference>
<gene>
    <name evidence="7" type="primary">Dvir\GJ13368</name>
    <name evidence="7" type="ORF">Dvir_GJ13368</name>
</gene>
<evidence type="ECO:0000256" key="1">
    <source>
        <dbReference type="ARBA" id="ARBA00022771"/>
    </source>
</evidence>
<keyword evidence="8" id="KW-1185">Reference proteome</keyword>
<dbReference type="InterPro" id="IPR037381">
    <property type="entry name" value="RFWD3"/>
</dbReference>
<dbReference type="Pfam" id="PF13639">
    <property type="entry name" value="zf-RING_2"/>
    <property type="match status" value="1"/>
</dbReference>
<dbReference type="GO" id="GO:0005634">
    <property type="term" value="C:nucleus"/>
    <property type="evidence" value="ECO:0007669"/>
    <property type="project" value="InterPro"/>
</dbReference>
<dbReference type="GO" id="GO:0008270">
    <property type="term" value="F:zinc ion binding"/>
    <property type="evidence" value="ECO:0007669"/>
    <property type="project" value="UniProtKB-KW"/>
</dbReference>
<dbReference type="SMART" id="SM00184">
    <property type="entry name" value="RING"/>
    <property type="match status" value="1"/>
</dbReference>
<dbReference type="PhylomeDB" id="B4LI97"/>
<dbReference type="GO" id="GO:0016567">
    <property type="term" value="P:protein ubiquitination"/>
    <property type="evidence" value="ECO:0007669"/>
    <property type="project" value="InterPro"/>
</dbReference>
<accession>B4LI97</accession>
<keyword evidence="1 3" id="KW-0863">Zinc-finger</keyword>
<evidence type="ECO:0000313" key="7">
    <source>
        <dbReference type="EMBL" id="EDW69664.1"/>
    </source>
</evidence>
<dbReference type="SUPFAM" id="SSF57850">
    <property type="entry name" value="RING/U-box"/>
    <property type="match status" value="1"/>
</dbReference>
<evidence type="ECO:0000256" key="2">
    <source>
        <dbReference type="ARBA" id="ARBA00022833"/>
    </source>
</evidence>
<dbReference type="InParanoid" id="B4LI97"/>
<evidence type="ECO:0000256" key="3">
    <source>
        <dbReference type="PROSITE-ProRule" id="PRU00175"/>
    </source>
</evidence>
<dbReference type="OrthoDB" id="5600418at2759"/>
<protein>
    <recommendedName>
        <fullName evidence="9">RING-type domain-containing protein</fullName>
    </recommendedName>
</protein>
<evidence type="ECO:0000256" key="4">
    <source>
        <dbReference type="SAM" id="Coils"/>
    </source>
</evidence>
<name>B4LI97_DROVI</name>
<reference evidence="7 8" key="1">
    <citation type="journal article" date="2007" name="Nature">
        <title>Evolution of genes and genomes on the Drosophila phylogeny.</title>
        <authorList>
            <consortium name="Drosophila 12 Genomes Consortium"/>
            <person name="Clark A.G."/>
            <person name="Eisen M.B."/>
            <person name="Smith D.R."/>
            <person name="Bergman C.M."/>
            <person name="Oliver B."/>
            <person name="Markow T.A."/>
            <person name="Kaufman T.C."/>
            <person name="Kellis M."/>
            <person name="Gelbart W."/>
            <person name="Iyer V.N."/>
            <person name="Pollard D.A."/>
            <person name="Sackton T.B."/>
            <person name="Larracuente A.M."/>
            <person name="Singh N.D."/>
            <person name="Abad J.P."/>
            <person name="Abt D.N."/>
            <person name="Adryan B."/>
            <person name="Aguade M."/>
            <person name="Akashi H."/>
            <person name="Anderson W.W."/>
            <person name="Aquadro C.F."/>
            <person name="Ardell D.H."/>
            <person name="Arguello R."/>
            <person name="Artieri C.G."/>
            <person name="Barbash D.A."/>
            <person name="Barker D."/>
            <person name="Barsanti P."/>
            <person name="Batterham P."/>
            <person name="Batzoglou S."/>
            <person name="Begun D."/>
            <person name="Bhutkar A."/>
            <person name="Blanco E."/>
            <person name="Bosak S.A."/>
            <person name="Bradley R.K."/>
            <person name="Brand A.D."/>
            <person name="Brent M.R."/>
            <person name="Brooks A.N."/>
            <person name="Brown R.H."/>
            <person name="Butlin R.K."/>
            <person name="Caggese C."/>
            <person name="Calvi B.R."/>
            <person name="Bernardo de Carvalho A."/>
            <person name="Caspi A."/>
            <person name="Castrezana S."/>
            <person name="Celniker S.E."/>
            <person name="Chang J.L."/>
            <person name="Chapple C."/>
            <person name="Chatterji S."/>
            <person name="Chinwalla A."/>
            <person name="Civetta A."/>
            <person name="Clifton S.W."/>
            <person name="Comeron J.M."/>
            <person name="Costello J.C."/>
            <person name="Coyne J.A."/>
            <person name="Daub J."/>
            <person name="David R.G."/>
            <person name="Delcher A.L."/>
            <person name="Delehaunty K."/>
            <person name="Do C.B."/>
            <person name="Ebling H."/>
            <person name="Edwards K."/>
            <person name="Eickbush T."/>
            <person name="Evans J.D."/>
            <person name="Filipski A."/>
            <person name="Findeiss S."/>
            <person name="Freyhult E."/>
            <person name="Fulton L."/>
            <person name="Fulton R."/>
            <person name="Garcia A.C."/>
            <person name="Gardiner A."/>
            <person name="Garfield D.A."/>
            <person name="Garvin B.E."/>
            <person name="Gibson G."/>
            <person name="Gilbert D."/>
            <person name="Gnerre S."/>
            <person name="Godfrey J."/>
            <person name="Good R."/>
            <person name="Gotea V."/>
            <person name="Gravely B."/>
            <person name="Greenberg A.J."/>
            <person name="Griffiths-Jones S."/>
            <person name="Gross S."/>
            <person name="Guigo R."/>
            <person name="Gustafson E.A."/>
            <person name="Haerty W."/>
            <person name="Hahn M.W."/>
            <person name="Halligan D.L."/>
            <person name="Halpern A.L."/>
            <person name="Halter G.M."/>
            <person name="Han M.V."/>
            <person name="Heger A."/>
            <person name="Hillier L."/>
            <person name="Hinrichs A.S."/>
            <person name="Holmes I."/>
            <person name="Hoskins R.A."/>
            <person name="Hubisz M.J."/>
            <person name="Hultmark D."/>
            <person name="Huntley M.A."/>
            <person name="Jaffe D.B."/>
            <person name="Jagadeeshan S."/>
            <person name="Jeck W.R."/>
            <person name="Johnson J."/>
            <person name="Jones C.D."/>
            <person name="Jordan W.C."/>
            <person name="Karpen G.H."/>
            <person name="Kataoka E."/>
            <person name="Keightley P.D."/>
            <person name="Kheradpour P."/>
            <person name="Kirkness E.F."/>
            <person name="Koerich L.B."/>
            <person name="Kristiansen K."/>
            <person name="Kudrna D."/>
            <person name="Kulathinal R.J."/>
            <person name="Kumar S."/>
            <person name="Kwok R."/>
            <person name="Lander E."/>
            <person name="Langley C.H."/>
            <person name="Lapoint R."/>
            <person name="Lazzaro B.P."/>
            <person name="Lee S.J."/>
            <person name="Levesque L."/>
            <person name="Li R."/>
            <person name="Lin C.F."/>
            <person name="Lin M.F."/>
            <person name="Lindblad-Toh K."/>
            <person name="Llopart A."/>
            <person name="Long M."/>
            <person name="Low L."/>
            <person name="Lozovsky E."/>
            <person name="Lu J."/>
            <person name="Luo M."/>
            <person name="Machado C.A."/>
            <person name="Makalowski W."/>
            <person name="Marzo M."/>
            <person name="Matsuda M."/>
            <person name="Matzkin L."/>
            <person name="McAllister B."/>
            <person name="McBride C.S."/>
            <person name="McKernan B."/>
            <person name="McKernan K."/>
            <person name="Mendez-Lago M."/>
            <person name="Minx P."/>
            <person name="Mollenhauer M.U."/>
            <person name="Montooth K."/>
            <person name="Mount S.M."/>
            <person name="Mu X."/>
            <person name="Myers E."/>
            <person name="Negre B."/>
            <person name="Newfeld S."/>
            <person name="Nielsen R."/>
            <person name="Noor M.A."/>
            <person name="O'Grady P."/>
            <person name="Pachter L."/>
            <person name="Papaceit M."/>
            <person name="Parisi M.J."/>
            <person name="Parisi M."/>
            <person name="Parts L."/>
            <person name="Pedersen J.S."/>
            <person name="Pesole G."/>
            <person name="Phillippy A.M."/>
            <person name="Ponting C.P."/>
            <person name="Pop M."/>
            <person name="Porcelli D."/>
            <person name="Powell J.R."/>
            <person name="Prohaska S."/>
            <person name="Pruitt K."/>
            <person name="Puig M."/>
            <person name="Quesneville H."/>
            <person name="Ram K.R."/>
            <person name="Rand D."/>
            <person name="Rasmussen M.D."/>
            <person name="Reed L.K."/>
            <person name="Reenan R."/>
            <person name="Reily A."/>
            <person name="Remington K.A."/>
            <person name="Rieger T.T."/>
            <person name="Ritchie M.G."/>
            <person name="Robin C."/>
            <person name="Rogers Y.H."/>
            <person name="Rohde C."/>
            <person name="Rozas J."/>
            <person name="Rubenfield M.J."/>
            <person name="Ruiz A."/>
            <person name="Russo S."/>
            <person name="Salzberg S.L."/>
            <person name="Sanchez-Gracia A."/>
            <person name="Saranga D.J."/>
            <person name="Sato H."/>
            <person name="Schaeffer S.W."/>
            <person name="Schatz M.C."/>
            <person name="Schlenke T."/>
            <person name="Schwartz R."/>
            <person name="Segarra C."/>
            <person name="Singh R.S."/>
            <person name="Sirot L."/>
            <person name="Sirota M."/>
            <person name="Sisneros N.B."/>
            <person name="Smith C.D."/>
            <person name="Smith T.F."/>
            <person name="Spieth J."/>
            <person name="Stage D.E."/>
            <person name="Stark A."/>
            <person name="Stephan W."/>
            <person name="Strausberg R.L."/>
            <person name="Strempel S."/>
            <person name="Sturgill D."/>
            <person name="Sutton G."/>
            <person name="Sutton G.G."/>
            <person name="Tao W."/>
            <person name="Teichmann S."/>
            <person name="Tobari Y.N."/>
            <person name="Tomimura Y."/>
            <person name="Tsolas J.M."/>
            <person name="Valente V.L."/>
            <person name="Venter E."/>
            <person name="Venter J.C."/>
            <person name="Vicario S."/>
            <person name="Vieira F.G."/>
            <person name="Vilella A.J."/>
            <person name="Villasante A."/>
            <person name="Walenz B."/>
            <person name="Wang J."/>
            <person name="Wasserman M."/>
            <person name="Watts T."/>
            <person name="Wilson D."/>
            <person name="Wilson R.K."/>
            <person name="Wing R.A."/>
            <person name="Wolfner M.F."/>
            <person name="Wong A."/>
            <person name="Wong G.K."/>
            <person name="Wu C.I."/>
            <person name="Wu G."/>
            <person name="Yamamoto D."/>
            <person name="Yang H.P."/>
            <person name="Yang S.P."/>
            <person name="Yorke J.A."/>
            <person name="Yoshida K."/>
            <person name="Zdobnov E."/>
            <person name="Zhang P."/>
            <person name="Zhang Y."/>
            <person name="Zimin A.V."/>
            <person name="Baldwin J."/>
            <person name="Abdouelleil A."/>
            <person name="Abdulkadir J."/>
            <person name="Abebe A."/>
            <person name="Abera B."/>
            <person name="Abreu J."/>
            <person name="Acer S.C."/>
            <person name="Aftuck L."/>
            <person name="Alexander A."/>
            <person name="An P."/>
            <person name="Anderson E."/>
            <person name="Anderson S."/>
            <person name="Arachi H."/>
            <person name="Azer M."/>
            <person name="Bachantsang P."/>
            <person name="Barry A."/>
            <person name="Bayul T."/>
            <person name="Berlin A."/>
            <person name="Bessette D."/>
            <person name="Bloom T."/>
            <person name="Blye J."/>
            <person name="Boguslavskiy L."/>
            <person name="Bonnet C."/>
            <person name="Boukhgalter B."/>
            <person name="Bourzgui I."/>
            <person name="Brown A."/>
            <person name="Cahill P."/>
            <person name="Channer S."/>
            <person name="Cheshatsang Y."/>
            <person name="Chuda L."/>
            <person name="Citroen M."/>
            <person name="Collymore A."/>
            <person name="Cooke P."/>
            <person name="Costello M."/>
            <person name="D'Aco K."/>
            <person name="Daza R."/>
            <person name="De Haan G."/>
            <person name="DeGray S."/>
            <person name="DeMaso C."/>
            <person name="Dhargay N."/>
            <person name="Dooley K."/>
            <person name="Dooley E."/>
            <person name="Doricent M."/>
            <person name="Dorje P."/>
            <person name="Dorjee K."/>
            <person name="Dupes A."/>
            <person name="Elong R."/>
            <person name="Falk J."/>
            <person name="Farina A."/>
            <person name="Faro S."/>
            <person name="Ferguson D."/>
            <person name="Fisher S."/>
            <person name="Foley C.D."/>
            <person name="Franke A."/>
            <person name="Friedrich D."/>
            <person name="Gadbois L."/>
            <person name="Gearin G."/>
            <person name="Gearin C.R."/>
            <person name="Giannoukos G."/>
            <person name="Goode T."/>
            <person name="Graham J."/>
            <person name="Grandbois E."/>
            <person name="Grewal S."/>
            <person name="Gyaltsen K."/>
            <person name="Hafez N."/>
            <person name="Hagos B."/>
            <person name="Hall J."/>
            <person name="Henson C."/>
            <person name="Hollinger A."/>
            <person name="Honan T."/>
            <person name="Huard M.D."/>
            <person name="Hughes L."/>
            <person name="Hurhula B."/>
            <person name="Husby M.E."/>
            <person name="Kamat A."/>
            <person name="Kanga B."/>
            <person name="Kashin S."/>
            <person name="Khazanovich D."/>
            <person name="Kisner P."/>
            <person name="Lance K."/>
            <person name="Lara M."/>
            <person name="Lee W."/>
            <person name="Lennon N."/>
            <person name="Letendre F."/>
            <person name="LeVine R."/>
            <person name="Lipovsky A."/>
            <person name="Liu X."/>
            <person name="Liu J."/>
            <person name="Liu S."/>
            <person name="Lokyitsang T."/>
            <person name="Lokyitsang Y."/>
            <person name="Lubonja R."/>
            <person name="Lui A."/>
            <person name="MacDonald P."/>
            <person name="Magnisalis V."/>
            <person name="Maru K."/>
            <person name="Matthews C."/>
            <person name="McCusker W."/>
            <person name="McDonough S."/>
            <person name="Mehta T."/>
            <person name="Meldrim J."/>
            <person name="Meneus L."/>
            <person name="Mihai O."/>
            <person name="Mihalev A."/>
            <person name="Mihova T."/>
            <person name="Mittelman R."/>
            <person name="Mlenga V."/>
            <person name="Montmayeur A."/>
            <person name="Mulrain L."/>
            <person name="Navidi A."/>
            <person name="Naylor J."/>
            <person name="Negash T."/>
            <person name="Nguyen T."/>
            <person name="Nguyen N."/>
            <person name="Nicol R."/>
            <person name="Norbu C."/>
            <person name="Norbu N."/>
            <person name="Novod N."/>
            <person name="O'Neill B."/>
            <person name="Osman S."/>
            <person name="Markiewicz E."/>
            <person name="Oyono O.L."/>
            <person name="Patti C."/>
            <person name="Phunkhang P."/>
            <person name="Pierre F."/>
            <person name="Priest M."/>
            <person name="Raghuraman S."/>
            <person name="Rege F."/>
            <person name="Reyes R."/>
            <person name="Rise C."/>
            <person name="Rogov P."/>
            <person name="Ross K."/>
            <person name="Ryan E."/>
            <person name="Settipalli S."/>
            <person name="Shea T."/>
            <person name="Sherpa N."/>
            <person name="Shi L."/>
            <person name="Shih D."/>
            <person name="Sparrow T."/>
            <person name="Spaulding J."/>
            <person name="Stalker J."/>
            <person name="Stange-Thomann N."/>
            <person name="Stavropoulos S."/>
            <person name="Stone C."/>
            <person name="Strader C."/>
            <person name="Tesfaye S."/>
            <person name="Thomson T."/>
            <person name="Thoulutsang Y."/>
            <person name="Thoulutsang D."/>
            <person name="Topham K."/>
            <person name="Topping I."/>
            <person name="Tsamla T."/>
            <person name="Vassiliev H."/>
            <person name="Vo A."/>
            <person name="Wangchuk T."/>
            <person name="Wangdi T."/>
            <person name="Weiand M."/>
            <person name="Wilkinson J."/>
            <person name="Wilson A."/>
            <person name="Yadav S."/>
            <person name="Young G."/>
            <person name="Yu Q."/>
            <person name="Zembek L."/>
            <person name="Zhong D."/>
            <person name="Zimmer A."/>
            <person name="Zwirko Z."/>
            <person name="Jaffe D.B."/>
            <person name="Alvarez P."/>
            <person name="Brockman W."/>
            <person name="Butler J."/>
            <person name="Chin C."/>
            <person name="Gnerre S."/>
            <person name="Grabherr M."/>
            <person name="Kleber M."/>
            <person name="Mauceli E."/>
            <person name="MacCallum I."/>
        </authorList>
    </citation>
    <scope>NUCLEOTIDE SEQUENCE [LARGE SCALE GENOMIC DNA]</scope>
    <source>
        <strain evidence="8">Tucson 15010-1051.87</strain>
    </source>
</reference>
<feature type="coiled-coil region" evidence="4">
    <location>
        <begin position="133"/>
        <end position="167"/>
    </location>
</feature>
<keyword evidence="2" id="KW-0862">Zinc</keyword>
<dbReference type="PANTHER" id="PTHR16047:SF7">
    <property type="entry name" value="E3 UBIQUITIN-PROTEIN LIGASE RFWD3"/>
    <property type="match status" value="1"/>
</dbReference>
<dbReference type="GO" id="GO:0036297">
    <property type="term" value="P:interstrand cross-link repair"/>
    <property type="evidence" value="ECO:0007669"/>
    <property type="project" value="InterPro"/>
</dbReference>
<dbReference type="PANTHER" id="PTHR16047">
    <property type="entry name" value="RFWD3 PROTEIN"/>
    <property type="match status" value="1"/>
</dbReference>
<evidence type="ECO:0008006" key="9">
    <source>
        <dbReference type="Google" id="ProtNLM"/>
    </source>
</evidence>
<dbReference type="AlphaFoldDB" id="B4LI97"/>
<dbReference type="GO" id="GO:0004842">
    <property type="term" value="F:ubiquitin-protein transferase activity"/>
    <property type="evidence" value="ECO:0007669"/>
    <property type="project" value="InterPro"/>
</dbReference>
<dbReference type="OMA" id="GERCIRF"/>
<dbReference type="InterPro" id="IPR013083">
    <property type="entry name" value="Znf_RING/FYVE/PHD"/>
</dbReference>
<dbReference type="FunCoup" id="B4LI97">
    <property type="interactions" value="18"/>
</dbReference>
<dbReference type="PROSITE" id="PS50089">
    <property type="entry name" value="ZF_RING_2"/>
    <property type="match status" value="1"/>
</dbReference>
<dbReference type="InterPro" id="IPR001841">
    <property type="entry name" value="Znf_RING"/>
</dbReference>
<dbReference type="SMR" id="B4LI97"/>
<dbReference type="KEGG" id="dvi:6623462"/>
<dbReference type="EMBL" id="CH940647">
    <property type="protein sequence ID" value="EDW69664.1"/>
    <property type="molecule type" value="Genomic_DNA"/>
</dbReference>
<dbReference type="STRING" id="7244.B4LI97"/>
<keyword evidence="4" id="KW-0175">Coiled coil</keyword>
<organism evidence="7 8">
    <name type="scientific">Drosophila virilis</name>
    <name type="common">Fruit fly</name>
    <dbReference type="NCBI Taxonomy" id="7244"/>
    <lineage>
        <taxon>Eukaryota</taxon>
        <taxon>Metazoa</taxon>
        <taxon>Ecdysozoa</taxon>
        <taxon>Arthropoda</taxon>
        <taxon>Hexapoda</taxon>
        <taxon>Insecta</taxon>
        <taxon>Pterygota</taxon>
        <taxon>Neoptera</taxon>
        <taxon>Endopterygota</taxon>
        <taxon>Diptera</taxon>
        <taxon>Brachycera</taxon>
        <taxon>Muscomorpha</taxon>
        <taxon>Ephydroidea</taxon>
        <taxon>Drosophilidae</taxon>
        <taxon>Drosophila</taxon>
    </lineage>
</organism>
<feature type="domain" description="RING-type" evidence="6">
    <location>
        <begin position="206"/>
        <end position="249"/>
    </location>
</feature>
<dbReference type="PROSITE" id="PS50003">
    <property type="entry name" value="PH_DOMAIN"/>
    <property type="match status" value="1"/>
</dbReference>
<evidence type="ECO:0000259" key="6">
    <source>
        <dbReference type="PROSITE" id="PS50089"/>
    </source>
</evidence>